<organism evidence="2 4">
    <name type="scientific">Prymnesium parvum</name>
    <name type="common">Toxic golden alga</name>
    <dbReference type="NCBI Taxonomy" id="97485"/>
    <lineage>
        <taxon>Eukaryota</taxon>
        <taxon>Haptista</taxon>
        <taxon>Haptophyta</taxon>
        <taxon>Prymnesiophyceae</taxon>
        <taxon>Prymnesiales</taxon>
        <taxon>Prymnesiaceae</taxon>
        <taxon>Prymnesium</taxon>
    </lineage>
</organism>
<reference evidence="2 4" key="1">
    <citation type="journal article" date="2024" name="Science">
        <title>Giant polyketide synthase enzymes in the biosynthesis of giant marine polyether toxins.</title>
        <authorList>
            <person name="Fallon T.R."/>
            <person name="Shende V.V."/>
            <person name="Wierzbicki I.H."/>
            <person name="Pendleton A.L."/>
            <person name="Watervoot N.F."/>
            <person name="Auber R.P."/>
            <person name="Gonzalez D.J."/>
            <person name="Wisecaver J.H."/>
            <person name="Moore B.S."/>
        </authorList>
    </citation>
    <scope>NUCLEOTIDE SEQUENCE [LARGE SCALE GENOMIC DNA]</scope>
    <source>
        <strain evidence="2 4">12B1</strain>
    </source>
</reference>
<evidence type="ECO:0000256" key="1">
    <source>
        <dbReference type="SAM" id="MobiDB-lite"/>
    </source>
</evidence>
<feature type="compositionally biased region" description="Low complexity" evidence="1">
    <location>
        <begin position="35"/>
        <end position="44"/>
    </location>
</feature>
<evidence type="ECO:0000313" key="2">
    <source>
        <dbReference type="EMBL" id="KAL1515281.1"/>
    </source>
</evidence>
<feature type="compositionally biased region" description="Gly residues" evidence="1">
    <location>
        <begin position="212"/>
        <end position="227"/>
    </location>
</feature>
<dbReference type="EMBL" id="JBGBPQ010000011">
    <property type="protein sequence ID" value="KAL1515281.1"/>
    <property type="molecule type" value="Genomic_DNA"/>
</dbReference>
<feature type="region of interest" description="Disordered" evidence="1">
    <location>
        <begin position="1"/>
        <end position="44"/>
    </location>
</feature>
<feature type="region of interest" description="Disordered" evidence="1">
    <location>
        <begin position="169"/>
        <end position="233"/>
    </location>
</feature>
<sequence>MEEAQLRAGDEPVGGWDEDEPSSGEDPSSRREGGDAAALKPDALADVELPSSMDEMVGFVVHKPRWGPPVRWHPVWDVPRAPRILPEATTLEPSPTSMPVRTPAAPADPPLTPGGFIGGPPRADPYMMGGPIAANLMAPHAMPFPGMAVHPGMGPAGVHPGLALPPDPYLMGDWGKGGPQRRGKGNGPQQPAMKGRGGVFGHHGPASPHSSGGKGGRSGGKGKGKGGAPPIMA</sequence>
<dbReference type="EMBL" id="JBGBPQ010000011">
    <property type="protein sequence ID" value="KAL1515292.1"/>
    <property type="molecule type" value="Genomic_DNA"/>
</dbReference>
<keyword evidence="4" id="KW-1185">Reference proteome</keyword>
<comment type="caution">
    <text evidence="2">The sequence shown here is derived from an EMBL/GenBank/DDBJ whole genome shotgun (WGS) entry which is preliminary data.</text>
</comment>
<feature type="region of interest" description="Disordered" evidence="1">
    <location>
        <begin position="89"/>
        <end position="111"/>
    </location>
</feature>
<evidence type="ECO:0000313" key="3">
    <source>
        <dbReference type="EMBL" id="KAL1515292.1"/>
    </source>
</evidence>
<dbReference type="Proteomes" id="UP001515480">
    <property type="component" value="Unassembled WGS sequence"/>
</dbReference>
<feature type="compositionally biased region" description="Basic and acidic residues" evidence="1">
    <location>
        <begin position="1"/>
        <end position="10"/>
    </location>
</feature>
<dbReference type="AlphaFoldDB" id="A0AB34J9N0"/>
<protein>
    <submittedName>
        <fullName evidence="2">Uncharacterized protein</fullName>
    </submittedName>
</protein>
<gene>
    <name evidence="2" type="ORF">AB1Y20_001913</name>
    <name evidence="3" type="ORF">AB1Y20_001924</name>
</gene>
<proteinExistence type="predicted"/>
<accession>A0AB34J9N0</accession>
<evidence type="ECO:0000313" key="4">
    <source>
        <dbReference type="Proteomes" id="UP001515480"/>
    </source>
</evidence>
<name>A0AB34J9N0_PRYPA</name>